<evidence type="ECO:0000256" key="2">
    <source>
        <dbReference type="ARBA" id="ARBA00023125"/>
    </source>
</evidence>
<protein>
    <submittedName>
        <fullName evidence="6">TetR family transcriptional regulator</fullName>
    </submittedName>
</protein>
<dbReference type="PANTHER" id="PTHR30055">
    <property type="entry name" value="HTH-TYPE TRANSCRIPTIONAL REGULATOR RUTR"/>
    <property type="match status" value="1"/>
</dbReference>
<feature type="DNA-binding region" description="H-T-H motif" evidence="4">
    <location>
        <begin position="28"/>
        <end position="47"/>
    </location>
</feature>
<dbReference type="Proteomes" id="UP000598297">
    <property type="component" value="Unassembled WGS sequence"/>
</dbReference>
<organism evidence="6 7">
    <name type="scientific">Streptomyces boluensis</name>
    <dbReference type="NCBI Taxonomy" id="1775135"/>
    <lineage>
        <taxon>Bacteria</taxon>
        <taxon>Bacillati</taxon>
        <taxon>Actinomycetota</taxon>
        <taxon>Actinomycetes</taxon>
        <taxon>Kitasatosporales</taxon>
        <taxon>Streptomycetaceae</taxon>
        <taxon>Streptomyces</taxon>
    </lineage>
</organism>
<evidence type="ECO:0000256" key="3">
    <source>
        <dbReference type="ARBA" id="ARBA00023163"/>
    </source>
</evidence>
<sequence>MRADARRNAEKIVAAAGALIAEQGADASLEEVARRAGVGSATLHRHFPSRQALLEAVFKDRVEALCAKAGDLLADPDPGQALSAWLRAVGAHAVANRGLGASLMRDADTTLGETCHDMITNAGDALLARARAADAVRPDMTVTQLLKLVGAIALATEKDIDGPAEADLLLAIAIDGVRAR</sequence>
<feature type="domain" description="HTH tetR-type" evidence="5">
    <location>
        <begin position="6"/>
        <end position="65"/>
    </location>
</feature>
<keyword evidence="3" id="KW-0804">Transcription</keyword>
<gene>
    <name evidence="6" type="ORF">GUY60_15195</name>
</gene>
<dbReference type="InterPro" id="IPR009057">
    <property type="entry name" value="Homeodomain-like_sf"/>
</dbReference>
<dbReference type="PROSITE" id="PS50977">
    <property type="entry name" value="HTH_TETR_2"/>
    <property type="match status" value="1"/>
</dbReference>
<accession>A0A964XMM6</accession>
<dbReference type="GO" id="GO:0003700">
    <property type="term" value="F:DNA-binding transcription factor activity"/>
    <property type="evidence" value="ECO:0007669"/>
    <property type="project" value="TreeGrafter"/>
</dbReference>
<evidence type="ECO:0000313" key="6">
    <source>
        <dbReference type="EMBL" id="NBE52748.1"/>
    </source>
</evidence>
<comment type="caution">
    <text evidence="6">The sequence shown here is derived from an EMBL/GenBank/DDBJ whole genome shotgun (WGS) entry which is preliminary data.</text>
</comment>
<evidence type="ECO:0000256" key="1">
    <source>
        <dbReference type="ARBA" id="ARBA00023015"/>
    </source>
</evidence>
<evidence type="ECO:0000256" key="4">
    <source>
        <dbReference type="PROSITE-ProRule" id="PRU00335"/>
    </source>
</evidence>
<dbReference type="Pfam" id="PF00440">
    <property type="entry name" value="TetR_N"/>
    <property type="match status" value="1"/>
</dbReference>
<keyword evidence="1" id="KW-0805">Transcription regulation</keyword>
<dbReference type="EMBL" id="JAAAHS010000099">
    <property type="protein sequence ID" value="NBE52748.1"/>
    <property type="molecule type" value="Genomic_DNA"/>
</dbReference>
<dbReference type="SUPFAM" id="SSF46689">
    <property type="entry name" value="Homeodomain-like"/>
    <property type="match status" value="1"/>
</dbReference>
<keyword evidence="7" id="KW-1185">Reference proteome</keyword>
<keyword evidence="2 4" id="KW-0238">DNA-binding</keyword>
<dbReference type="GO" id="GO:0000976">
    <property type="term" value="F:transcription cis-regulatory region binding"/>
    <property type="evidence" value="ECO:0007669"/>
    <property type="project" value="TreeGrafter"/>
</dbReference>
<evidence type="ECO:0000313" key="7">
    <source>
        <dbReference type="Proteomes" id="UP000598297"/>
    </source>
</evidence>
<dbReference type="InterPro" id="IPR050109">
    <property type="entry name" value="HTH-type_TetR-like_transc_reg"/>
</dbReference>
<reference evidence="6" key="1">
    <citation type="submission" date="2020-01" db="EMBL/GenBank/DDBJ databases">
        <title>Whole-genome analyses of novel actinobacteria.</title>
        <authorList>
            <person name="Sahin N."/>
        </authorList>
    </citation>
    <scope>NUCLEOTIDE SEQUENCE</scope>
    <source>
        <strain evidence="6">YC537</strain>
    </source>
</reference>
<proteinExistence type="predicted"/>
<dbReference type="PANTHER" id="PTHR30055:SF234">
    <property type="entry name" value="HTH-TYPE TRANSCRIPTIONAL REGULATOR BETI"/>
    <property type="match status" value="1"/>
</dbReference>
<dbReference type="Gene3D" id="1.10.357.10">
    <property type="entry name" value="Tetracycline Repressor, domain 2"/>
    <property type="match status" value="1"/>
</dbReference>
<name>A0A964XMM6_9ACTN</name>
<dbReference type="PRINTS" id="PR00455">
    <property type="entry name" value="HTHTETR"/>
</dbReference>
<dbReference type="InterPro" id="IPR049445">
    <property type="entry name" value="TetR_SbtR-like_C"/>
</dbReference>
<dbReference type="InterPro" id="IPR036271">
    <property type="entry name" value="Tet_transcr_reg_TetR-rel_C_sf"/>
</dbReference>
<dbReference type="InterPro" id="IPR001647">
    <property type="entry name" value="HTH_TetR"/>
</dbReference>
<dbReference type="OrthoDB" id="9795011at2"/>
<dbReference type="SUPFAM" id="SSF48498">
    <property type="entry name" value="Tetracyclin repressor-like, C-terminal domain"/>
    <property type="match status" value="1"/>
</dbReference>
<dbReference type="AlphaFoldDB" id="A0A964XMM6"/>
<evidence type="ECO:0000259" key="5">
    <source>
        <dbReference type="PROSITE" id="PS50977"/>
    </source>
</evidence>
<dbReference type="Pfam" id="PF21597">
    <property type="entry name" value="TetR_C_43"/>
    <property type="match status" value="1"/>
</dbReference>